<dbReference type="GO" id="GO:0008360">
    <property type="term" value="P:regulation of cell shape"/>
    <property type="evidence" value="ECO:0007669"/>
    <property type="project" value="UniProtKB-KW"/>
</dbReference>
<keyword evidence="7 10" id="KW-0573">Peptidoglycan synthesis</keyword>
<comment type="function">
    <text evidence="10 11">Involved in cell wall formation. Catalyzes the final step in the synthesis of UDP-N-acetylmuramoyl-pentapeptide, the precursor of murein.</text>
</comment>
<name>A0A956SDI6_UNCEI</name>
<evidence type="ECO:0000256" key="10">
    <source>
        <dbReference type="HAMAP-Rule" id="MF_02019"/>
    </source>
</evidence>
<dbReference type="GO" id="GO:0051301">
    <property type="term" value="P:cell division"/>
    <property type="evidence" value="ECO:0007669"/>
    <property type="project" value="UniProtKB-KW"/>
</dbReference>
<comment type="pathway">
    <text evidence="10 11">Cell wall biogenesis; peptidoglycan biosynthesis.</text>
</comment>
<evidence type="ECO:0000256" key="1">
    <source>
        <dbReference type="ARBA" id="ARBA00022490"/>
    </source>
</evidence>
<dbReference type="InterPro" id="IPR036565">
    <property type="entry name" value="Mur-like_cat_sf"/>
</dbReference>
<dbReference type="Pfam" id="PF08245">
    <property type="entry name" value="Mur_ligase_M"/>
    <property type="match status" value="1"/>
</dbReference>
<evidence type="ECO:0000256" key="8">
    <source>
        <dbReference type="ARBA" id="ARBA00023306"/>
    </source>
</evidence>
<sequence length="511" mass="54013">MSPAAAMTPSTPSTASWSLEEIARLAEGRFVPGSSRPASPDTAGQAALGLDAAGRAAVGPDTVGQSAVGPETRVAYGSVSTDTRTLRSGDLFVALRGETHDAHDHLDAALEAGAAALFVDRVSGAASDAPRIEVGDTLAGWQRWGANHRSQWGGTALLAITGSSGKTTAKNALAELLRGAGDVWATPGNRNNHIGVPWTLLGLDADHEFAVIEMGMNHAGEISELSRLARPDVALITSVGRAHIGYLGSREAILHAKLEIADGLPDDAVLVLPHDPWVLSRLPESIAARRRITFGFDPDADWKPTADVVYEATGTTLTTEKTGPLRLALLGPGPVLSILGALATVDALGLDVCALAPRLESLRAEPMRMEPRRWGPVTAIVDCYNASPESTRLAIEFLGSLHHDGRKILVLGELSELGAETEAIHRELVRGIQDIDLVLLIGPALAEIAEEAEQLPGAGHVVWRAMREEASTWLADTLEEGDLVLLKASRRLALERILERPVPGPLDPGEE</sequence>
<dbReference type="GO" id="GO:0005737">
    <property type="term" value="C:cytoplasm"/>
    <property type="evidence" value="ECO:0007669"/>
    <property type="project" value="UniProtKB-SubCell"/>
</dbReference>
<accession>A0A956SDI6</accession>
<reference evidence="14" key="1">
    <citation type="submission" date="2020-04" db="EMBL/GenBank/DDBJ databases">
        <authorList>
            <person name="Zhang T."/>
        </authorList>
    </citation>
    <scope>NUCLEOTIDE SEQUENCE</scope>
    <source>
        <strain evidence="14">HKST-UBA02</strain>
    </source>
</reference>
<keyword evidence="5 10" id="KW-0067">ATP-binding</keyword>
<reference evidence="14" key="2">
    <citation type="journal article" date="2021" name="Microbiome">
        <title>Successional dynamics and alternative stable states in a saline activated sludge microbial community over 9 years.</title>
        <authorList>
            <person name="Wang Y."/>
            <person name="Ye J."/>
            <person name="Ju F."/>
            <person name="Liu L."/>
            <person name="Boyd J.A."/>
            <person name="Deng Y."/>
            <person name="Parks D.H."/>
            <person name="Jiang X."/>
            <person name="Yin X."/>
            <person name="Woodcroft B.J."/>
            <person name="Tyson G.W."/>
            <person name="Hugenholtz P."/>
            <person name="Polz M.F."/>
            <person name="Zhang T."/>
        </authorList>
    </citation>
    <scope>NUCLEOTIDE SEQUENCE</scope>
    <source>
        <strain evidence="14">HKST-UBA02</strain>
    </source>
</reference>
<dbReference type="GO" id="GO:0009252">
    <property type="term" value="P:peptidoglycan biosynthetic process"/>
    <property type="evidence" value="ECO:0007669"/>
    <property type="project" value="UniProtKB-UniRule"/>
</dbReference>
<dbReference type="InterPro" id="IPR051046">
    <property type="entry name" value="MurCDEF_CellWall_CoF430Synth"/>
</dbReference>
<evidence type="ECO:0000256" key="9">
    <source>
        <dbReference type="ARBA" id="ARBA00023316"/>
    </source>
</evidence>
<evidence type="ECO:0000256" key="7">
    <source>
        <dbReference type="ARBA" id="ARBA00022984"/>
    </source>
</evidence>
<organism evidence="14 15">
    <name type="scientific">Eiseniibacteriota bacterium</name>
    <dbReference type="NCBI Taxonomy" id="2212470"/>
    <lineage>
        <taxon>Bacteria</taxon>
        <taxon>Candidatus Eiseniibacteriota</taxon>
    </lineage>
</organism>
<evidence type="ECO:0000256" key="3">
    <source>
        <dbReference type="ARBA" id="ARBA00022618"/>
    </source>
</evidence>
<dbReference type="InterPro" id="IPR005863">
    <property type="entry name" value="UDP-N-AcMur_synth"/>
</dbReference>
<evidence type="ECO:0000259" key="12">
    <source>
        <dbReference type="Pfam" id="PF02875"/>
    </source>
</evidence>
<evidence type="ECO:0000313" key="14">
    <source>
        <dbReference type="EMBL" id="MCA9756697.1"/>
    </source>
</evidence>
<dbReference type="InterPro" id="IPR013221">
    <property type="entry name" value="Mur_ligase_cen"/>
</dbReference>
<keyword evidence="8 10" id="KW-0131">Cell cycle</keyword>
<dbReference type="Pfam" id="PF02875">
    <property type="entry name" value="Mur_ligase_C"/>
    <property type="match status" value="1"/>
</dbReference>
<dbReference type="SUPFAM" id="SSF63418">
    <property type="entry name" value="MurE/MurF N-terminal domain"/>
    <property type="match status" value="1"/>
</dbReference>
<dbReference type="Gene3D" id="3.40.1390.10">
    <property type="entry name" value="MurE/MurF, N-terminal domain"/>
    <property type="match status" value="1"/>
</dbReference>
<keyword evidence="1 10" id="KW-0963">Cytoplasm</keyword>
<comment type="caution">
    <text evidence="14">The sequence shown here is derived from an EMBL/GenBank/DDBJ whole genome shotgun (WGS) entry which is preliminary data.</text>
</comment>
<comment type="catalytic activity">
    <reaction evidence="10 11">
        <text>D-alanyl-D-alanine + UDP-N-acetyl-alpha-D-muramoyl-L-alanyl-gamma-D-glutamyl-meso-2,6-diaminopimelate + ATP = UDP-N-acetyl-alpha-D-muramoyl-L-alanyl-gamma-D-glutamyl-meso-2,6-diaminopimeloyl-D-alanyl-D-alanine + ADP + phosphate + H(+)</text>
        <dbReference type="Rhea" id="RHEA:28374"/>
        <dbReference type="ChEBI" id="CHEBI:15378"/>
        <dbReference type="ChEBI" id="CHEBI:30616"/>
        <dbReference type="ChEBI" id="CHEBI:43474"/>
        <dbReference type="ChEBI" id="CHEBI:57822"/>
        <dbReference type="ChEBI" id="CHEBI:61386"/>
        <dbReference type="ChEBI" id="CHEBI:83905"/>
        <dbReference type="ChEBI" id="CHEBI:456216"/>
        <dbReference type="EC" id="6.3.2.10"/>
    </reaction>
</comment>
<keyword evidence="3 10" id="KW-0132">Cell division</keyword>
<dbReference type="GO" id="GO:0071555">
    <property type="term" value="P:cell wall organization"/>
    <property type="evidence" value="ECO:0007669"/>
    <property type="project" value="UniProtKB-KW"/>
</dbReference>
<dbReference type="NCBIfam" id="TIGR01143">
    <property type="entry name" value="murF"/>
    <property type="match status" value="1"/>
</dbReference>
<keyword evidence="6 10" id="KW-0133">Cell shape</keyword>
<dbReference type="Gene3D" id="3.40.1190.10">
    <property type="entry name" value="Mur-like, catalytic domain"/>
    <property type="match status" value="1"/>
</dbReference>
<dbReference type="PANTHER" id="PTHR43024">
    <property type="entry name" value="UDP-N-ACETYLMURAMOYL-TRIPEPTIDE--D-ALANYL-D-ALANINE LIGASE"/>
    <property type="match status" value="1"/>
</dbReference>
<dbReference type="InterPro" id="IPR035911">
    <property type="entry name" value="MurE/MurF_N"/>
</dbReference>
<evidence type="ECO:0000256" key="11">
    <source>
        <dbReference type="RuleBase" id="RU004136"/>
    </source>
</evidence>
<evidence type="ECO:0000313" key="15">
    <source>
        <dbReference type="Proteomes" id="UP000739538"/>
    </source>
</evidence>
<feature type="domain" description="Mur ligase central" evidence="13">
    <location>
        <begin position="160"/>
        <end position="344"/>
    </location>
</feature>
<dbReference type="AlphaFoldDB" id="A0A956SDI6"/>
<keyword evidence="2 10" id="KW-0436">Ligase</keyword>
<proteinExistence type="inferred from homology"/>
<dbReference type="SUPFAM" id="SSF53623">
    <property type="entry name" value="MurD-like peptide ligases, catalytic domain"/>
    <property type="match status" value="1"/>
</dbReference>
<keyword evidence="4 10" id="KW-0547">Nucleotide-binding</keyword>
<evidence type="ECO:0000256" key="6">
    <source>
        <dbReference type="ARBA" id="ARBA00022960"/>
    </source>
</evidence>
<gene>
    <name evidence="10" type="primary">murF</name>
    <name evidence="14" type="ORF">KDA27_12910</name>
</gene>
<evidence type="ECO:0000256" key="5">
    <source>
        <dbReference type="ARBA" id="ARBA00022840"/>
    </source>
</evidence>
<evidence type="ECO:0000259" key="13">
    <source>
        <dbReference type="Pfam" id="PF08245"/>
    </source>
</evidence>
<evidence type="ECO:0000256" key="4">
    <source>
        <dbReference type="ARBA" id="ARBA00022741"/>
    </source>
</evidence>
<keyword evidence="9 10" id="KW-0961">Cell wall biogenesis/degradation</keyword>
<dbReference type="GO" id="GO:0047480">
    <property type="term" value="F:UDP-N-acetylmuramoyl-tripeptide-D-alanyl-D-alanine ligase activity"/>
    <property type="evidence" value="ECO:0007669"/>
    <property type="project" value="UniProtKB-UniRule"/>
</dbReference>
<feature type="binding site" evidence="10">
    <location>
        <begin position="162"/>
        <end position="168"/>
    </location>
    <ligand>
        <name>ATP</name>
        <dbReference type="ChEBI" id="CHEBI:30616"/>
    </ligand>
</feature>
<comment type="similarity">
    <text evidence="10">Belongs to the MurCDEF family. MurF subfamily.</text>
</comment>
<evidence type="ECO:0000256" key="2">
    <source>
        <dbReference type="ARBA" id="ARBA00022598"/>
    </source>
</evidence>
<dbReference type="InterPro" id="IPR036615">
    <property type="entry name" value="Mur_ligase_C_dom_sf"/>
</dbReference>
<comment type="subcellular location">
    <subcellularLocation>
        <location evidence="10 11">Cytoplasm</location>
    </subcellularLocation>
</comment>
<dbReference type="HAMAP" id="MF_02019">
    <property type="entry name" value="MurF"/>
    <property type="match status" value="1"/>
</dbReference>
<dbReference type="Gene3D" id="3.90.190.20">
    <property type="entry name" value="Mur ligase, C-terminal domain"/>
    <property type="match status" value="1"/>
</dbReference>
<feature type="domain" description="Mur ligase C-terminal" evidence="12">
    <location>
        <begin position="367"/>
        <end position="490"/>
    </location>
</feature>
<dbReference type="PANTHER" id="PTHR43024:SF1">
    <property type="entry name" value="UDP-N-ACETYLMURAMOYL-TRIPEPTIDE--D-ALANYL-D-ALANINE LIGASE"/>
    <property type="match status" value="1"/>
</dbReference>
<protein>
    <recommendedName>
        <fullName evidence="10 11">UDP-N-acetylmuramoyl-tripeptide--D-alanyl-D-alanine ligase</fullName>
        <ecNumber evidence="10 11">6.3.2.10</ecNumber>
    </recommendedName>
    <alternativeName>
        <fullName evidence="10">D-alanyl-D-alanine-adding enzyme</fullName>
    </alternativeName>
</protein>
<dbReference type="InterPro" id="IPR004101">
    <property type="entry name" value="Mur_ligase_C"/>
</dbReference>
<dbReference type="GO" id="GO:0005524">
    <property type="term" value="F:ATP binding"/>
    <property type="evidence" value="ECO:0007669"/>
    <property type="project" value="UniProtKB-UniRule"/>
</dbReference>
<dbReference type="EC" id="6.3.2.10" evidence="10 11"/>
<dbReference type="SUPFAM" id="SSF53244">
    <property type="entry name" value="MurD-like peptide ligases, peptide-binding domain"/>
    <property type="match status" value="1"/>
</dbReference>
<dbReference type="Proteomes" id="UP000739538">
    <property type="component" value="Unassembled WGS sequence"/>
</dbReference>
<dbReference type="EMBL" id="JAGQHS010000063">
    <property type="protein sequence ID" value="MCA9756697.1"/>
    <property type="molecule type" value="Genomic_DNA"/>
</dbReference>